<dbReference type="EC" id="2.3.1.35" evidence="13"/>
<reference evidence="15" key="1">
    <citation type="submission" date="2020-02" db="EMBL/GenBank/DDBJ databases">
        <title>Genomic and physiological characterization of two novel Nitrospinaceae genera.</title>
        <authorList>
            <person name="Mueller A.J."/>
            <person name="Jung M.-Y."/>
            <person name="Strachan C.R."/>
            <person name="Herbold C.W."/>
            <person name="Kirkegaard R.H."/>
            <person name="Daims H."/>
        </authorList>
    </citation>
    <scope>NUCLEOTIDE SEQUENCE [LARGE SCALE GENOMIC DNA]</scope>
</reference>
<dbReference type="Gene3D" id="3.10.20.340">
    <property type="entry name" value="ArgJ beta chain, C-terminal domain"/>
    <property type="match status" value="1"/>
</dbReference>
<dbReference type="FunFam" id="3.60.70.12:FF:000001">
    <property type="entry name" value="Arginine biosynthesis bifunctional protein ArgJ, chloroplastic"/>
    <property type="match status" value="1"/>
</dbReference>
<evidence type="ECO:0000256" key="6">
    <source>
        <dbReference type="ARBA" id="ARBA00022679"/>
    </source>
</evidence>
<evidence type="ECO:0000256" key="13">
    <source>
        <dbReference type="HAMAP-Rule" id="MF_01106"/>
    </source>
</evidence>
<dbReference type="EC" id="2.3.1.1" evidence="13"/>
<proteinExistence type="inferred from homology"/>
<evidence type="ECO:0000256" key="3">
    <source>
        <dbReference type="ARBA" id="ARBA00011475"/>
    </source>
</evidence>
<dbReference type="GO" id="GO:0004042">
    <property type="term" value="F:L-glutamate N-acetyltransferase activity"/>
    <property type="evidence" value="ECO:0007669"/>
    <property type="project" value="UniProtKB-UniRule"/>
</dbReference>
<dbReference type="FunFam" id="3.30.2330.10:FF:000001">
    <property type="entry name" value="Arginine biosynthesis bifunctional protein ArgJ, mitochondrial"/>
    <property type="match status" value="1"/>
</dbReference>
<dbReference type="NCBIfam" id="TIGR00120">
    <property type="entry name" value="ArgJ"/>
    <property type="match status" value="1"/>
</dbReference>
<feature type="chain" id="PRO_5033190121" description="Arginine biosynthesis bifunctional protein ArgJ beta chain" evidence="13">
    <location>
        <begin position="188"/>
        <end position="402"/>
    </location>
</feature>
<feature type="binding site" evidence="13">
    <location>
        <position position="402"/>
    </location>
    <ligand>
        <name>substrate</name>
    </ligand>
</feature>
<feature type="active site" description="Nucleophile" evidence="13">
    <location>
        <position position="188"/>
    </location>
</feature>
<evidence type="ECO:0000313" key="14">
    <source>
        <dbReference type="EMBL" id="QPJ63913.1"/>
    </source>
</evidence>
<dbReference type="Gene3D" id="3.60.70.12">
    <property type="entry name" value="L-amino peptidase D-ALA esterase/amidase"/>
    <property type="match status" value="1"/>
</dbReference>
<dbReference type="CDD" id="cd02152">
    <property type="entry name" value="OAT"/>
    <property type="match status" value="1"/>
</dbReference>
<comment type="pathway">
    <text evidence="13">Amino-acid biosynthesis; L-arginine biosynthesis; N(2)-acetyl-L-ornithine from L-glutamate: step 1/4.</text>
</comment>
<keyword evidence="6 13" id="KW-0808">Transferase</keyword>
<evidence type="ECO:0000256" key="5">
    <source>
        <dbReference type="ARBA" id="ARBA00022605"/>
    </source>
</evidence>
<sequence length="402" mass="42342">MKLIKGKLPSVPGFKTAGIACGIKANKNLDLALIVSDVPASGAGVFTTNRVAAPCVTHCQRALARRRPFRAIVVNSGNANACTGDQGAKDCRAMARAVASELNISPKETLVASTGIIGVPLPVEKIEQGAPQLKNALSEKGWKNAAKAIMTTDLQPKMASTQFNLFKRTISIGGISKGSGMIHPNMATMLGFVVTDIAIRPIALKTALTEAVNKTFNRITVDGDTSTNDCVLVMANGLAGNKELTASSAGYPAFVEALTEVCKSLALQIVQDGEGATKLATIRVSGGKSEKAAHQVANAIAKSPLVKTALFGEDPNWGRILAAAGYSGAPFDPDEIEISLNGAPLFRNGAPVKTTSQAQLAKKMKSKEILIEFNMARGSHTVDVYTCDFSYDYVRINAEYTT</sequence>
<evidence type="ECO:0000256" key="2">
    <source>
        <dbReference type="ARBA" id="ARBA00006774"/>
    </source>
</evidence>
<evidence type="ECO:0000256" key="11">
    <source>
        <dbReference type="ARBA" id="ARBA00049439"/>
    </source>
</evidence>
<keyword evidence="4 13" id="KW-0055">Arginine biosynthesis</keyword>
<keyword evidence="8 13" id="KW-0511">Multifunctional enzyme</keyword>
<feature type="binding site" evidence="13">
    <location>
        <position position="274"/>
    </location>
    <ligand>
        <name>substrate</name>
    </ligand>
</feature>
<accession>A0A7T0BZS1</accession>
<evidence type="ECO:0000256" key="1">
    <source>
        <dbReference type="ARBA" id="ARBA00004496"/>
    </source>
</evidence>
<comment type="function">
    <text evidence="12 13">Catalyzes two activities which are involved in the cyclic version of arginine biosynthesis: the synthesis of N-acetylglutamate from glutamate and acetyl-CoA as the acetyl donor, and of ornithine by transacetylation between N(2)-acetylornithine and glutamate.</text>
</comment>
<dbReference type="GO" id="GO:0006592">
    <property type="term" value="P:ornithine biosynthetic process"/>
    <property type="evidence" value="ECO:0007669"/>
    <property type="project" value="TreeGrafter"/>
</dbReference>
<dbReference type="PANTHER" id="PTHR23100:SF0">
    <property type="entry name" value="ARGININE BIOSYNTHESIS BIFUNCTIONAL PROTEIN ARGJ, MITOCHONDRIAL"/>
    <property type="match status" value="1"/>
</dbReference>
<feature type="binding site" evidence="13">
    <location>
        <position position="177"/>
    </location>
    <ligand>
        <name>substrate</name>
    </ligand>
</feature>
<dbReference type="GO" id="GO:0005737">
    <property type="term" value="C:cytoplasm"/>
    <property type="evidence" value="ECO:0007669"/>
    <property type="project" value="UniProtKB-SubCell"/>
</dbReference>
<evidence type="ECO:0000256" key="8">
    <source>
        <dbReference type="ARBA" id="ARBA00023268"/>
    </source>
</evidence>
<evidence type="ECO:0000256" key="4">
    <source>
        <dbReference type="ARBA" id="ARBA00022571"/>
    </source>
</evidence>
<name>A0A7T0BZS1_9BACT</name>
<dbReference type="HAMAP" id="MF_01106">
    <property type="entry name" value="ArgJ"/>
    <property type="match status" value="1"/>
</dbReference>
<feature type="binding site" evidence="13">
    <location>
        <position position="151"/>
    </location>
    <ligand>
        <name>substrate</name>
    </ligand>
</feature>
<protein>
    <recommendedName>
        <fullName evidence="13">Arginine biosynthesis bifunctional protein ArgJ</fullName>
    </recommendedName>
    <domain>
        <recommendedName>
            <fullName evidence="13">Glutamate N-acetyltransferase</fullName>
            <ecNumber evidence="13">2.3.1.35</ecNumber>
        </recommendedName>
        <alternativeName>
            <fullName evidence="13">Ornithine acetyltransferase</fullName>
            <shortName evidence="13">OATase</shortName>
        </alternativeName>
        <alternativeName>
            <fullName evidence="13">Ornithine transacetylase</fullName>
        </alternativeName>
    </domain>
    <domain>
        <recommendedName>
            <fullName evidence="13">Amino-acid acetyltransferase</fullName>
            <ecNumber evidence="13">2.3.1.1</ecNumber>
        </recommendedName>
        <alternativeName>
            <fullName evidence="13">N-acetylglutamate synthase</fullName>
            <shortName evidence="13">AGSase</shortName>
        </alternativeName>
    </domain>
    <component>
        <recommendedName>
            <fullName evidence="13">Arginine biosynthesis bifunctional protein ArgJ alpha chain</fullName>
        </recommendedName>
    </component>
    <component>
        <recommendedName>
            <fullName evidence="13">Arginine biosynthesis bifunctional protein ArgJ beta chain</fullName>
        </recommendedName>
    </component>
</protein>
<comment type="catalytic activity">
    <reaction evidence="10 13">
        <text>L-glutamate + acetyl-CoA = N-acetyl-L-glutamate + CoA + H(+)</text>
        <dbReference type="Rhea" id="RHEA:24292"/>
        <dbReference type="ChEBI" id="CHEBI:15378"/>
        <dbReference type="ChEBI" id="CHEBI:29985"/>
        <dbReference type="ChEBI" id="CHEBI:44337"/>
        <dbReference type="ChEBI" id="CHEBI:57287"/>
        <dbReference type="ChEBI" id="CHEBI:57288"/>
        <dbReference type="EC" id="2.3.1.1"/>
    </reaction>
</comment>
<dbReference type="InterPro" id="IPR042195">
    <property type="entry name" value="ArgJ_beta_C"/>
</dbReference>
<feature type="site" description="Cleavage; by autolysis" evidence="13">
    <location>
        <begin position="187"/>
        <end position="188"/>
    </location>
</feature>
<keyword evidence="5 13" id="KW-0028">Amino-acid biosynthesis</keyword>
<evidence type="ECO:0000313" key="15">
    <source>
        <dbReference type="Proteomes" id="UP000594464"/>
    </source>
</evidence>
<feature type="site" description="Involved in the stabilization of negative charge on the oxyanion by the formation of the oxyanion hole" evidence="13">
    <location>
        <position position="115"/>
    </location>
</feature>
<comment type="similarity">
    <text evidence="2 13">Belongs to the ArgJ family.</text>
</comment>
<evidence type="ECO:0000256" key="10">
    <source>
        <dbReference type="ARBA" id="ARBA00048372"/>
    </source>
</evidence>
<keyword evidence="13" id="KW-0963">Cytoplasm</keyword>
<dbReference type="UniPathway" id="UPA00068">
    <property type="reaction ID" value="UER00106"/>
</dbReference>
<dbReference type="EMBL" id="CP048620">
    <property type="protein sequence ID" value="QPJ63913.1"/>
    <property type="molecule type" value="Genomic_DNA"/>
</dbReference>
<evidence type="ECO:0000256" key="9">
    <source>
        <dbReference type="ARBA" id="ARBA00023315"/>
    </source>
</evidence>
<comment type="subunit">
    <text evidence="3 13">Heterotetramer of two alpha and two beta chains.</text>
</comment>
<dbReference type="GO" id="GO:0006526">
    <property type="term" value="P:L-arginine biosynthetic process"/>
    <property type="evidence" value="ECO:0007669"/>
    <property type="project" value="UniProtKB-UniRule"/>
</dbReference>
<dbReference type="Gene3D" id="3.30.2330.10">
    <property type="entry name" value="arginine biosynthesis bifunctional protein suprefamily"/>
    <property type="match status" value="1"/>
</dbReference>
<dbReference type="FunFam" id="3.10.20.340:FF:000001">
    <property type="entry name" value="Arginine biosynthesis bifunctional protein ArgJ, chloroplastic"/>
    <property type="match status" value="1"/>
</dbReference>
<feature type="binding site" evidence="13">
    <location>
        <position position="188"/>
    </location>
    <ligand>
        <name>substrate</name>
    </ligand>
</feature>
<keyword evidence="9 13" id="KW-0012">Acyltransferase</keyword>
<dbReference type="InterPro" id="IPR002813">
    <property type="entry name" value="Arg_biosynth_ArgJ"/>
</dbReference>
<dbReference type="NCBIfam" id="NF003802">
    <property type="entry name" value="PRK05388.1"/>
    <property type="match status" value="1"/>
</dbReference>
<comment type="catalytic activity">
    <reaction evidence="11 13">
        <text>N(2)-acetyl-L-ornithine + L-glutamate = N-acetyl-L-glutamate + L-ornithine</text>
        <dbReference type="Rhea" id="RHEA:15349"/>
        <dbReference type="ChEBI" id="CHEBI:29985"/>
        <dbReference type="ChEBI" id="CHEBI:44337"/>
        <dbReference type="ChEBI" id="CHEBI:46911"/>
        <dbReference type="ChEBI" id="CHEBI:57805"/>
        <dbReference type="EC" id="2.3.1.35"/>
    </reaction>
</comment>
<dbReference type="KEGG" id="nva:G3M78_00205"/>
<dbReference type="PANTHER" id="PTHR23100">
    <property type="entry name" value="ARGININE BIOSYNTHESIS BIFUNCTIONAL PROTEIN ARGJ"/>
    <property type="match status" value="1"/>
</dbReference>
<dbReference type="GO" id="GO:0004358">
    <property type="term" value="F:L-glutamate N-acetyltransferase activity, acting on acetyl-L-ornithine as donor"/>
    <property type="evidence" value="ECO:0007669"/>
    <property type="project" value="UniProtKB-UniRule"/>
</dbReference>
<evidence type="ECO:0000256" key="7">
    <source>
        <dbReference type="ARBA" id="ARBA00022813"/>
    </source>
</evidence>
<dbReference type="InterPro" id="IPR016117">
    <property type="entry name" value="ArgJ-like_dom_sf"/>
</dbReference>
<feature type="binding site" evidence="13">
    <location>
        <position position="397"/>
    </location>
    <ligand>
        <name>substrate</name>
    </ligand>
</feature>
<comment type="pathway">
    <text evidence="13">Amino-acid biosynthesis; L-arginine biosynthesis; L-ornithine and N-acetyl-L-glutamate from L-glutamate and N(2)-acetyl-L-ornithine (cyclic): step 1/1.</text>
</comment>
<gene>
    <name evidence="13 14" type="primary">argJ</name>
    <name evidence="14" type="ORF">G3M78_00205</name>
</gene>
<dbReference type="Pfam" id="PF01960">
    <property type="entry name" value="ArgJ"/>
    <property type="match status" value="1"/>
</dbReference>
<evidence type="ECO:0000256" key="12">
    <source>
        <dbReference type="ARBA" id="ARBA00054976"/>
    </source>
</evidence>
<comment type="subcellular location">
    <subcellularLocation>
        <location evidence="1 13">Cytoplasm</location>
    </subcellularLocation>
</comment>
<dbReference type="Proteomes" id="UP000594464">
    <property type="component" value="Chromosome"/>
</dbReference>
<feature type="chain" id="PRO_5033190122" description="Arginine biosynthesis bifunctional protein ArgJ alpha chain" evidence="13">
    <location>
        <begin position="1"/>
        <end position="187"/>
    </location>
</feature>
<organism evidence="14 15">
    <name type="scientific">Candidatus Nitrohelix vancouverensis</name>
    <dbReference type="NCBI Taxonomy" id="2705534"/>
    <lineage>
        <taxon>Bacteria</taxon>
        <taxon>Pseudomonadati</taxon>
        <taxon>Nitrospinota/Tectimicrobiota group</taxon>
        <taxon>Nitrospinota</taxon>
        <taxon>Nitrospinia</taxon>
        <taxon>Nitrospinales</taxon>
        <taxon>Nitrospinaceae</taxon>
        <taxon>Candidatus Nitrohelix</taxon>
    </lineage>
</organism>
<feature type="site" description="Involved in the stabilization of negative charge on the oxyanion by the formation of the oxyanion hole" evidence="13">
    <location>
        <position position="114"/>
    </location>
</feature>
<dbReference type="SUPFAM" id="SSF56266">
    <property type="entry name" value="DmpA/ArgJ-like"/>
    <property type="match status" value="1"/>
</dbReference>
<dbReference type="AlphaFoldDB" id="A0A7T0BZS1"/>
<keyword evidence="7 13" id="KW-0068">Autocatalytic cleavage</keyword>